<dbReference type="EMBL" id="DVHE01000033">
    <property type="protein sequence ID" value="HIR50458.1"/>
    <property type="molecule type" value="Genomic_DNA"/>
</dbReference>
<feature type="domain" description="N-acetylmuramoyl-L-alanine amidase" evidence="5">
    <location>
        <begin position="13"/>
        <end position="156"/>
    </location>
</feature>
<dbReference type="Proteomes" id="UP000824239">
    <property type="component" value="Unassembled WGS sequence"/>
</dbReference>
<keyword evidence="4" id="KW-0961">Cell wall biogenesis/degradation</keyword>
<sequence>MSNSALISYTKLSPNHSGKRTKKIDTITIHCMAGQLSVESCGALFAQSSRQASSNYGIGKDGRIALYVDEGNRSWCTSSNANDQRAVTIEVASDATHPYAVNSKAYDALLDLVTDICKRNGITKLVWSTNKNERMNHLNGCNMTVHRDYANKACPGDWLYNRHGEIAAEVNRRLGSGSSTPSTGETTGGTADIKIGDVVEFTGTKHYVSSTAKTASSCKPGKAKVTALAKGKAHPYHLIAVSGGGSTVYGWTDAANIKTSAAATATSYLVKVTTDVLNIRKGPGTNYGTNGDIRDKGVYTIVAESDGPGASKWGKLKSGAGWISLDYTKKV</sequence>
<dbReference type="InterPro" id="IPR002502">
    <property type="entry name" value="Amidase_domain"/>
</dbReference>
<organism evidence="6 7">
    <name type="scientific">Candidatus Avoscillospira avicola</name>
    <dbReference type="NCBI Taxonomy" id="2840706"/>
    <lineage>
        <taxon>Bacteria</taxon>
        <taxon>Bacillati</taxon>
        <taxon>Bacillota</taxon>
        <taxon>Clostridia</taxon>
        <taxon>Eubacteriales</taxon>
        <taxon>Oscillospiraceae</taxon>
        <taxon>Oscillospiraceae incertae sedis</taxon>
        <taxon>Candidatus Avoscillospira</taxon>
    </lineage>
</organism>
<reference evidence="6" key="1">
    <citation type="submission" date="2020-10" db="EMBL/GenBank/DDBJ databases">
        <authorList>
            <person name="Gilroy R."/>
        </authorList>
    </citation>
    <scope>NUCLEOTIDE SEQUENCE</scope>
    <source>
        <strain evidence="6">ChiBcec15-4380</strain>
    </source>
</reference>
<reference evidence="6" key="2">
    <citation type="journal article" date="2021" name="PeerJ">
        <title>Extensive microbial diversity within the chicken gut microbiome revealed by metagenomics and culture.</title>
        <authorList>
            <person name="Gilroy R."/>
            <person name="Ravi A."/>
            <person name="Getino M."/>
            <person name="Pursley I."/>
            <person name="Horton D.L."/>
            <person name="Alikhan N.F."/>
            <person name="Baker D."/>
            <person name="Gharbi K."/>
            <person name="Hall N."/>
            <person name="Watson M."/>
            <person name="Adriaenssens E.M."/>
            <person name="Foster-Nyarko E."/>
            <person name="Jarju S."/>
            <person name="Secka A."/>
            <person name="Antonio M."/>
            <person name="Oren A."/>
            <person name="Chaudhuri R.R."/>
            <person name="La Ragione R."/>
            <person name="Hildebrand F."/>
            <person name="Pallen M.J."/>
        </authorList>
    </citation>
    <scope>NUCLEOTIDE SEQUENCE</scope>
    <source>
        <strain evidence="6">ChiBcec15-4380</strain>
    </source>
</reference>
<evidence type="ECO:0000256" key="2">
    <source>
        <dbReference type="ARBA" id="ARBA00011901"/>
    </source>
</evidence>
<evidence type="ECO:0000256" key="4">
    <source>
        <dbReference type="ARBA" id="ARBA00023316"/>
    </source>
</evidence>
<evidence type="ECO:0000313" key="7">
    <source>
        <dbReference type="Proteomes" id="UP000824239"/>
    </source>
</evidence>
<dbReference type="InterPro" id="IPR036505">
    <property type="entry name" value="Amidase/PGRP_sf"/>
</dbReference>
<accession>A0A9D1DH19</accession>
<comment type="catalytic activity">
    <reaction evidence="1">
        <text>Hydrolyzes the link between N-acetylmuramoyl residues and L-amino acid residues in certain cell-wall glycopeptides.</text>
        <dbReference type="EC" id="3.5.1.28"/>
    </reaction>
</comment>
<protein>
    <recommendedName>
        <fullName evidence="2">N-acetylmuramoyl-L-alanine amidase</fullName>
        <ecNumber evidence="2">3.5.1.28</ecNumber>
    </recommendedName>
</protein>
<dbReference type="PANTHER" id="PTHR30417:SF1">
    <property type="entry name" value="N-ACETYLMURAMOYL-L-ALANINE AMIDASE AMID"/>
    <property type="match status" value="1"/>
</dbReference>
<evidence type="ECO:0000259" key="5">
    <source>
        <dbReference type="SMART" id="SM00644"/>
    </source>
</evidence>
<evidence type="ECO:0000313" key="6">
    <source>
        <dbReference type="EMBL" id="HIR50458.1"/>
    </source>
</evidence>
<evidence type="ECO:0000256" key="3">
    <source>
        <dbReference type="ARBA" id="ARBA00022801"/>
    </source>
</evidence>
<dbReference type="SUPFAM" id="SSF55846">
    <property type="entry name" value="N-acetylmuramoyl-L-alanine amidase-like"/>
    <property type="match status" value="1"/>
</dbReference>
<dbReference type="Gene3D" id="2.30.30.40">
    <property type="entry name" value="SH3 Domains"/>
    <property type="match status" value="1"/>
</dbReference>
<dbReference type="AlphaFoldDB" id="A0A9D1DH19"/>
<dbReference type="GO" id="GO:0009254">
    <property type="term" value="P:peptidoglycan turnover"/>
    <property type="evidence" value="ECO:0007669"/>
    <property type="project" value="TreeGrafter"/>
</dbReference>
<keyword evidence="3" id="KW-0378">Hydrolase</keyword>
<dbReference type="Pfam" id="PF01510">
    <property type="entry name" value="Amidase_2"/>
    <property type="match status" value="1"/>
</dbReference>
<dbReference type="GO" id="GO:0009253">
    <property type="term" value="P:peptidoglycan catabolic process"/>
    <property type="evidence" value="ECO:0007669"/>
    <property type="project" value="InterPro"/>
</dbReference>
<dbReference type="CDD" id="cd06583">
    <property type="entry name" value="PGRP"/>
    <property type="match status" value="1"/>
</dbReference>
<gene>
    <name evidence="6" type="ORF">IAA53_04105</name>
</gene>
<dbReference type="EC" id="3.5.1.28" evidence="2"/>
<dbReference type="InterPro" id="IPR051206">
    <property type="entry name" value="NAMLAA_amidase_2"/>
</dbReference>
<evidence type="ECO:0000256" key="1">
    <source>
        <dbReference type="ARBA" id="ARBA00001561"/>
    </source>
</evidence>
<dbReference type="PANTHER" id="PTHR30417">
    <property type="entry name" value="N-ACETYLMURAMOYL-L-ALANINE AMIDASE AMID"/>
    <property type="match status" value="1"/>
</dbReference>
<dbReference type="GO" id="GO:0071555">
    <property type="term" value="P:cell wall organization"/>
    <property type="evidence" value="ECO:0007669"/>
    <property type="project" value="UniProtKB-KW"/>
</dbReference>
<proteinExistence type="predicted"/>
<dbReference type="SMART" id="SM00644">
    <property type="entry name" value="Ami_2"/>
    <property type="match status" value="1"/>
</dbReference>
<comment type="caution">
    <text evidence="6">The sequence shown here is derived from an EMBL/GenBank/DDBJ whole genome shotgun (WGS) entry which is preliminary data.</text>
</comment>
<dbReference type="Gene3D" id="3.40.80.10">
    <property type="entry name" value="Peptidoglycan recognition protein-like"/>
    <property type="match status" value="1"/>
</dbReference>
<name>A0A9D1DH19_9FIRM</name>
<dbReference type="GO" id="GO:0008745">
    <property type="term" value="F:N-acetylmuramoyl-L-alanine amidase activity"/>
    <property type="evidence" value="ECO:0007669"/>
    <property type="project" value="UniProtKB-EC"/>
</dbReference>